<dbReference type="Proteomes" id="UP000714275">
    <property type="component" value="Unassembled WGS sequence"/>
</dbReference>
<protein>
    <submittedName>
        <fullName evidence="1">Uncharacterized protein</fullName>
    </submittedName>
</protein>
<sequence length="52" mass="6030">MTCSFSNQSLRFLDAYQRGLSRKQAAWANRKYQGHQTLPDSILKELDDKQIA</sequence>
<accession>A0A9P6ZIG2</accession>
<name>A0A9P6ZIG2_9AGAM</name>
<gene>
    <name evidence="1" type="ORF">EV702DRAFT_981725</name>
</gene>
<comment type="caution">
    <text evidence="1">The sequence shown here is derived from an EMBL/GenBank/DDBJ whole genome shotgun (WGS) entry which is preliminary data.</text>
</comment>
<dbReference type="EMBL" id="JABBWD010000113">
    <property type="protein sequence ID" value="KAG1765073.1"/>
    <property type="molecule type" value="Genomic_DNA"/>
</dbReference>
<organism evidence="1 2">
    <name type="scientific">Suillus placidus</name>
    <dbReference type="NCBI Taxonomy" id="48579"/>
    <lineage>
        <taxon>Eukaryota</taxon>
        <taxon>Fungi</taxon>
        <taxon>Dikarya</taxon>
        <taxon>Basidiomycota</taxon>
        <taxon>Agaricomycotina</taxon>
        <taxon>Agaricomycetes</taxon>
        <taxon>Agaricomycetidae</taxon>
        <taxon>Boletales</taxon>
        <taxon>Suillineae</taxon>
        <taxon>Suillaceae</taxon>
        <taxon>Suillus</taxon>
    </lineage>
</organism>
<evidence type="ECO:0000313" key="1">
    <source>
        <dbReference type="EMBL" id="KAG1765073.1"/>
    </source>
</evidence>
<dbReference type="OrthoDB" id="2416294at2759"/>
<dbReference type="AlphaFoldDB" id="A0A9P6ZIG2"/>
<evidence type="ECO:0000313" key="2">
    <source>
        <dbReference type="Proteomes" id="UP000714275"/>
    </source>
</evidence>
<keyword evidence="2" id="KW-1185">Reference proteome</keyword>
<reference evidence="1" key="1">
    <citation type="journal article" date="2020" name="New Phytol.">
        <title>Comparative genomics reveals dynamic genome evolution in host specialist ectomycorrhizal fungi.</title>
        <authorList>
            <person name="Lofgren L.A."/>
            <person name="Nguyen N.H."/>
            <person name="Vilgalys R."/>
            <person name="Ruytinx J."/>
            <person name="Liao H.L."/>
            <person name="Branco S."/>
            <person name="Kuo A."/>
            <person name="LaButti K."/>
            <person name="Lipzen A."/>
            <person name="Andreopoulos W."/>
            <person name="Pangilinan J."/>
            <person name="Riley R."/>
            <person name="Hundley H."/>
            <person name="Na H."/>
            <person name="Barry K."/>
            <person name="Grigoriev I.V."/>
            <person name="Stajich J.E."/>
            <person name="Kennedy P.G."/>
        </authorList>
    </citation>
    <scope>NUCLEOTIDE SEQUENCE</scope>
    <source>
        <strain evidence="1">DOB743</strain>
    </source>
</reference>
<proteinExistence type="predicted"/>